<proteinExistence type="predicted"/>
<sequence>MLGLHANSGNAAREITLAQTAELVGQVTSDRDLLLYFRGCIPSFPAGMCDHRSRIFGREFTPPLDQPDVVILAQCCGNFKVRPEHLRVAHCEGCVDNRGSNGSCTAQWPDLGFREVSVSLPCVLLLSCDAEQLPELYKALVGCRTQRHRSICLRGYPLMRAILLVTLVTDTLPISRGQSYNSSNIIARAATWLDR</sequence>
<organism evidence="1 2">
    <name type="scientific">Astrephomene gubernaculifera</name>
    <dbReference type="NCBI Taxonomy" id="47775"/>
    <lineage>
        <taxon>Eukaryota</taxon>
        <taxon>Viridiplantae</taxon>
        <taxon>Chlorophyta</taxon>
        <taxon>core chlorophytes</taxon>
        <taxon>Chlorophyceae</taxon>
        <taxon>CS clade</taxon>
        <taxon>Chlamydomonadales</taxon>
        <taxon>Astrephomenaceae</taxon>
        <taxon>Astrephomene</taxon>
    </lineage>
</organism>
<dbReference type="AlphaFoldDB" id="A0AAD3E1Y1"/>
<protein>
    <submittedName>
        <fullName evidence="1">Uncharacterized protein</fullName>
    </submittedName>
</protein>
<dbReference type="Proteomes" id="UP001054857">
    <property type="component" value="Unassembled WGS sequence"/>
</dbReference>
<comment type="caution">
    <text evidence="1">The sequence shown here is derived from an EMBL/GenBank/DDBJ whole genome shotgun (WGS) entry which is preliminary data.</text>
</comment>
<dbReference type="EMBL" id="BMAR01000046">
    <property type="protein sequence ID" value="GFR51144.1"/>
    <property type="molecule type" value="Genomic_DNA"/>
</dbReference>
<gene>
    <name evidence="1" type="ORF">Agub_g13499</name>
</gene>
<name>A0AAD3E1Y1_9CHLO</name>
<evidence type="ECO:0000313" key="2">
    <source>
        <dbReference type="Proteomes" id="UP001054857"/>
    </source>
</evidence>
<evidence type="ECO:0000313" key="1">
    <source>
        <dbReference type="EMBL" id="GFR51144.1"/>
    </source>
</evidence>
<accession>A0AAD3E1Y1</accession>
<keyword evidence="2" id="KW-1185">Reference proteome</keyword>
<reference evidence="1 2" key="1">
    <citation type="journal article" date="2021" name="Sci. Rep.">
        <title>Genome sequencing of the multicellular alga Astrephomene provides insights into convergent evolution of germ-soma differentiation.</title>
        <authorList>
            <person name="Yamashita S."/>
            <person name="Yamamoto K."/>
            <person name="Matsuzaki R."/>
            <person name="Suzuki S."/>
            <person name="Yamaguchi H."/>
            <person name="Hirooka S."/>
            <person name="Minakuchi Y."/>
            <person name="Miyagishima S."/>
            <person name="Kawachi M."/>
            <person name="Toyoda A."/>
            <person name="Nozaki H."/>
        </authorList>
    </citation>
    <scope>NUCLEOTIDE SEQUENCE [LARGE SCALE GENOMIC DNA]</scope>
    <source>
        <strain evidence="1 2">NIES-4017</strain>
    </source>
</reference>